<reference evidence="1 2" key="1">
    <citation type="submission" date="2019-06" db="EMBL/GenBank/DDBJ databases">
        <authorList>
            <person name="English H.B."/>
            <person name="Fox B.C."/>
            <person name="Houston B.M."/>
            <person name="Koller H.E."/>
            <person name="Salsman M.A."/>
            <person name="Teasley B.R."/>
            <person name="Vandoros E."/>
            <person name="Korey C.A."/>
            <person name="Tolsma S."/>
            <person name="Caruso S.M."/>
            <person name="Garlena R.A."/>
            <person name="Russell D.A."/>
            <person name="Pope W.H."/>
            <person name="Jacobs-Se D."/>
            <person name="Hatfull G.F."/>
        </authorList>
    </citation>
    <scope>NUCLEOTIDE SEQUENCE [LARGE SCALE GENOMIC DNA]</scope>
</reference>
<sequence>MTATGVLTALALLAVLLGAGRVVWVWAQRRDNPGADT</sequence>
<evidence type="ECO:0000313" key="2">
    <source>
        <dbReference type="Proteomes" id="UP000317704"/>
    </source>
</evidence>
<gene>
    <name evidence="1" type="primary">73</name>
    <name evidence="1" type="ORF">SEA_JUJU_73</name>
</gene>
<dbReference type="GeneID" id="65121673"/>
<dbReference type="EMBL" id="MN062704">
    <property type="protein sequence ID" value="QDP44189.1"/>
    <property type="molecule type" value="Genomic_DNA"/>
</dbReference>
<dbReference type="Proteomes" id="UP000317704">
    <property type="component" value="Segment"/>
</dbReference>
<keyword evidence="2" id="KW-1185">Reference proteome</keyword>
<name>A0A516KR71_9CAUD</name>
<evidence type="ECO:0000313" key="1">
    <source>
        <dbReference type="EMBL" id="QDP44189.1"/>
    </source>
</evidence>
<accession>A0A516KR71</accession>
<proteinExistence type="predicted"/>
<dbReference type="RefSeq" id="YP_010103774.1">
    <property type="nucleotide sequence ID" value="NC_055811.1"/>
</dbReference>
<dbReference type="KEGG" id="vg:65121673"/>
<protein>
    <submittedName>
        <fullName evidence="1">Uncharacterized protein</fullName>
    </submittedName>
</protein>
<organism evidence="1 2">
    <name type="scientific">Gordonia phage JuJu</name>
    <dbReference type="NCBI Taxonomy" id="2590929"/>
    <lineage>
        <taxon>Viruses</taxon>
        <taxon>Duplodnaviria</taxon>
        <taxon>Heunggongvirae</taxon>
        <taxon>Uroviricota</taxon>
        <taxon>Caudoviricetes</taxon>
        <taxon>Jujuvirus</taxon>
        <taxon>Jujuvirus juju</taxon>
    </lineage>
</organism>